<evidence type="ECO:0000256" key="12">
    <source>
        <dbReference type="ARBA" id="ARBA00048108"/>
    </source>
</evidence>
<dbReference type="InterPro" id="IPR048966">
    <property type="entry name" value="Aquarius_b-barrel"/>
</dbReference>
<evidence type="ECO:0000313" key="18">
    <source>
        <dbReference type="EMBL" id="KAF5909600.1"/>
    </source>
</evidence>
<dbReference type="Gene3D" id="3.40.50.300">
    <property type="entry name" value="P-loop containing nucleotide triphosphate hydrolases"/>
    <property type="match status" value="1"/>
</dbReference>
<evidence type="ECO:0000256" key="3">
    <source>
        <dbReference type="ARBA" id="ARBA00012089"/>
    </source>
</evidence>
<evidence type="ECO:0000259" key="15">
    <source>
        <dbReference type="Pfam" id="PF16399"/>
    </source>
</evidence>
<dbReference type="CDD" id="cd06156">
    <property type="entry name" value="eu_AANH_C_2"/>
    <property type="match status" value="1"/>
</dbReference>
<comment type="catalytic activity">
    <reaction evidence="12">
        <text>diphthine-[translation elongation factor 2] + NH4(+) + ATP = diphthamide-[translation elongation factor 2] + AMP + diphosphate + H(+)</text>
        <dbReference type="Rhea" id="RHEA:19753"/>
        <dbReference type="Rhea" id="RHEA-COMP:10172"/>
        <dbReference type="Rhea" id="RHEA-COMP:10174"/>
        <dbReference type="ChEBI" id="CHEBI:15378"/>
        <dbReference type="ChEBI" id="CHEBI:16692"/>
        <dbReference type="ChEBI" id="CHEBI:28938"/>
        <dbReference type="ChEBI" id="CHEBI:30616"/>
        <dbReference type="ChEBI" id="CHEBI:33019"/>
        <dbReference type="ChEBI" id="CHEBI:82696"/>
        <dbReference type="ChEBI" id="CHEBI:456215"/>
        <dbReference type="EC" id="6.3.1.14"/>
    </reaction>
</comment>
<dbReference type="NCBIfam" id="TIGR00290">
    <property type="entry name" value="MJ0570_dom"/>
    <property type="match status" value="1"/>
</dbReference>
<comment type="pathway">
    <text evidence="1">Protein modification; peptidyl-diphthamide biosynthesis.</text>
</comment>
<feature type="domain" description="RNA helicase aquarius beta-barrel" evidence="16">
    <location>
        <begin position="1122"/>
        <end position="1288"/>
    </location>
</feature>
<dbReference type="Pfam" id="PF16399">
    <property type="entry name" value="Aquarius_N_1st"/>
    <property type="match status" value="1"/>
</dbReference>
<evidence type="ECO:0000259" key="17">
    <source>
        <dbReference type="Pfam" id="PF21144"/>
    </source>
</evidence>
<feature type="non-terminal residue" evidence="18">
    <location>
        <position position="1521"/>
    </location>
</feature>
<comment type="caution">
    <text evidence="18">The sequence shown here is derived from an EMBL/GenBank/DDBJ whole genome shotgun (WGS) entry which is preliminary data.</text>
</comment>
<accession>A0A8J4XGM4</accession>
<dbReference type="InterPro" id="IPR030662">
    <property type="entry name" value="DPH6/MJ0570"/>
</dbReference>
<feature type="domain" description="DNA2/NAM7 helicase helicase" evidence="14">
    <location>
        <begin position="1433"/>
        <end position="1512"/>
    </location>
</feature>
<dbReference type="Gene3D" id="3.90.1490.10">
    <property type="entry name" value="putative n-type atp pyrophosphatase, domain 2"/>
    <property type="match status" value="1"/>
</dbReference>
<evidence type="ECO:0000256" key="11">
    <source>
        <dbReference type="ARBA" id="ARBA00032849"/>
    </source>
</evidence>
<dbReference type="Pfam" id="PF21143">
    <property type="entry name" value="Aquarius_N_2nd"/>
    <property type="match status" value="1"/>
</dbReference>
<evidence type="ECO:0000256" key="9">
    <source>
        <dbReference type="ARBA" id="ARBA00031202"/>
    </source>
</evidence>
<dbReference type="InterPro" id="IPR027417">
    <property type="entry name" value="P-loop_NTPase"/>
</dbReference>
<dbReference type="GO" id="GO:0017183">
    <property type="term" value="P:protein histidyl modification to diphthamide"/>
    <property type="evidence" value="ECO:0007669"/>
    <property type="project" value="UniProtKB-UniPathway"/>
</dbReference>
<dbReference type="InterPro" id="IPR048967">
    <property type="entry name" value="Aquarius_insert"/>
</dbReference>
<keyword evidence="7" id="KW-0067">ATP-binding</keyword>
<dbReference type="InterPro" id="IPR041677">
    <property type="entry name" value="DNA2/NAM7_AAA_11"/>
</dbReference>
<dbReference type="SUPFAM" id="SSF52540">
    <property type="entry name" value="P-loop containing nucleoside triphosphate hydrolases"/>
    <property type="match status" value="1"/>
</dbReference>
<evidence type="ECO:0000259" key="13">
    <source>
        <dbReference type="Pfam" id="PF01902"/>
    </source>
</evidence>
<evidence type="ECO:0000256" key="7">
    <source>
        <dbReference type="ARBA" id="ARBA00022840"/>
    </source>
</evidence>
<dbReference type="Gene3D" id="3.30.1330.40">
    <property type="entry name" value="RutC-like"/>
    <property type="match status" value="2"/>
</dbReference>
<feature type="non-terminal residue" evidence="18">
    <location>
        <position position="1"/>
    </location>
</feature>
<dbReference type="UniPathway" id="UPA00559"/>
<dbReference type="CDD" id="cd06155">
    <property type="entry name" value="eu_AANH_C_1"/>
    <property type="match status" value="1"/>
</dbReference>
<dbReference type="SUPFAM" id="SSF55298">
    <property type="entry name" value="YjgF-like"/>
    <property type="match status" value="2"/>
</dbReference>
<comment type="similarity">
    <text evidence="2">Belongs to the Diphthine--ammonia ligase family.</text>
</comment>
<evidence type="ECO:0000256" key="10">
    <source>
        <dbReference type="ARBA" id="ARBA00031552"/>
    </source>
</evidence>
<evidence type="ECO:0000256" key="5">
    <source>
        <dbReference type="ARBA" id="ARBA00022598"/>
    </source>
</evidence>
<dbReference type="FunFam" id="3.90.1490.10:FF:000001">
    <property type="entry name" value="Diphthine--ammonia ligase"/>
    <property type="match status" value="1"/>
</dbReference>
<feature type="domain" description="RNA helicase aquarius N-terminal" evidence="15">
    <location>
        <begin position="654"/>
        <end position="1043"/>
    </location>
</feature>
<dbReference type="GO" id="GO:0005524">
    <property type="term" value="F:ATP binding"/>
    <property type="evidence" value="ECO:0007669"/>
    <property type="project" value="UniProtKB-KW"/>
</dbReference>
<dbReference type="PANTHER" id="PTHR12196">
    <property type="entry name" value="DOMAIN OF UNKNOWN FUNCTION 71 DUF71 -CONTAINING PROTEIN"/>
    <property type="match status" value="1"/>
</dbReference>
<dbReference type="EMBL" id="QNUK01000003">
    <property type="protein sequence ID" value="KAF5909600.1"/>
    <property type="molecule type" value="Genomic_DNA"/>
</dbReference>
<sequence>GGKDSCYNMMQCVAAGHTVVALANLRPAHTDELDSYMYQTVGHHAIELYAEAMDLPLYRRTIEGSSVDTGREYSPNDADEVEDLYQLLKLVKEKEGVEAVSVGAILSDYQRVRVENVCSRLQLQPLAYLWRREQADLLSEMISSGLQAFLIKVAAYGLDPGTHLGKTLAEMEPYLHQLSQKYGVHICGEGGEYETFTTDCPLFKKKIVIDSMETVIHSDDAFAQVAYLRFTQMHTEDKSTGSTESAPALASCPCWSAIDMMTEEETVYADKAQDVQEEFASNVSRFMSSVRSSDGYQWMTGISGHSSEHTDIQSQARHAFTVLQGELQEKGWQLKHILLVHLYVRDMEDFAKVNAVYRIFFTHCPPARVCVQARLPVGQLLQVDLLLHDWPMAPEEGFFQHRDTLHVQSLSHWAPANIGPYSQAVQVDEAVYCAGQIALVPCTMQLLKAGPCTQAKLCYSHMEKVLHAKSTGLTLGHSLQAHCYVTDLRHIPVVRKAWHDKIQRGQDQEECYGVEEIQCPPLVVSVMPCLPRGAEVELHVIGVQDELAERTSHQMTSEFPGGTIHWQVLQSSTRHYASLSLSVSLHESCRRPECMDKEAILGAVSTSFQEALEQMEKALCPLCTRVFYKDSDKLATELSADAHALWDCHSPGLRLSNKYWAPHAKNKLPFDRKVVEDVYQNEILKSKFAIRKIMLLEFSQYLENYLWVNYSPEVSSNSYLMSICCIVNEKFRENVPAWEVFKKEPTHFPHFFKCVMEACLTGEELGLSLREQTILLLFLDHCFNSLEVDIIREQVQQLVSLPMWMCLLPSRLQHELKKVPKLQKFWNLIKKNYEKMDQKSAEQAKRERTFLSALIKKFLNVLMSIPASGPVSMEKVHYCERFIELMIDLEALLPTRRWFNTVLDDSHLVVHCHLSSLAHREKEGHLFCQLLDMLKFYTGFEINDQTGNALTEKEMTTLHYDRITSLQRAAFAHFPELQDFALSNVEAVDTRGSLTKLFGQLSSNTIHKVGSYLCLLPELPEEKDTSCDKEMLLELLVSRHERRISQIEQLNQMPLYPTEKIIWDENIVPTEYYSGEGCLALPKLNLQFLTLHDYLLRNFNLFRLESTYEIRQDIEDIVLRMKPWQSEYGGVVFGGWARMAQTIMSFSIVEVAKPNIGENWPARVRADVTLNLNVQNHIKAEWEGLRKHDVCFLITVRPTLPYGTRFDRRQPFGEQTGLVYVRGCEVQGMLDDKGRVIEEGPDPKPKLRGDTRTFRVWLDPNQYQQDMTNSIQTGAEDPYETFNIIMRRKPKENNFKAVLETIRHLMNTECVVPDWLHDIILGYGDPGSAHYSKMANQISSLDFNDTFLSIDHLKSCFPGQTVKVTEDDPTKQVPPFRIKFPVQNVKGKKRKADEEEEKTEEENTLIVEPHVIPNRGPYPYNQPKRNNIPFTPTQIEAIRAGMQPGLTMVVGPPGTGKTDVAVQIISNLYHNFPEQRTLIVTHSNQALNQLFEKIMALDIDERHLLRLGHGEEELETEKDFS</sequence>
<evidence type="ECO:0000256" key="6">
    <source>
        <dbReference type="ARBA" id="ARBA00022741"/>
    </source>
</evidence>
<evidence type="ECO:0000256" key="8">
    <source>
        <dbReference type="ARBA" id="ARBA00029814"/>
    </source>
</evidence>
<organism evidence="18 19">
    <name type="scientific">Clarias magur</name>
    <name type="common">Asian catfish</name>
    <name type="synonym">Macropteronotus magur</name>
    <dbReference type="NCBI Taxonomy" id="1594786"/>
    <lineage>
        <taxon>Eukaryota</taxon>
        <taxon>Metazoa</taxon>
        <taxon>Chordata</taxon>
        <taxon>Craniata</taxon>
        <taxon>Vertebrata</taxon>
        <taxon>Euteleostomi</taxon>
        <taxon>Actinopterygii</taxon>
        <taxon>Neopterygii</taxon>
        <taxon>Teleostei</taxon>
        <taxon>Ostariophysi</taxon>
        <taxon>Siluriformes</taxon>
        <taxon>Clariidae</taxon>
        <taxon>Clarias</taxon>
    </lineage>
</organism>
<evidence type="ECO:0000256" key="4">
    <source>
        <dbReference type="ARBA" id="ARBA00018426"/>
    </source>
</evidence>
<name>A0A8J4XGM4_CLAMG</name>
<reference evidence="18" key="1">
    <citation type="submission" date="2020-07" db="EMBL/GenBank/DDBJ databases">
        <title>Clarias magur genome sequencing, assembly and annotation.</title>
        <authorList>
            <person name="Kushwaha B."/>
            <person name="Kumar R."/>
            <person name="Das P."/>
            <person name="Joshi C.G."/>
            <person name="Kumar D."/>
            <person name="Nagpure N.S."/>
            <person name="Pandey M."/>
            <person name="Agarwal S."/>
            <person name="Srivastava S."/>
            <person name="Singh M."/>
            <person name="Sahoo L."/>
            <person name="Jayasankar P."/>
            <person name="Meher P.K."/>
            <person name="Koringa P.G."/>
            <person name="Iquebal M.A."/>
            <person name="Das S.P."/>
            <person name="Bit A."/>
            <person name="Patnaik S."/>
            <person name="Patel N."/>
            <person name="Shah T.M."/>
            <person name="Hinsu A."/>
            <person name="Jena J.K."/>
        </authorList>
    </citation>
    <scope>NUCLEOTIDE SEQUENCE</scope>
    <source>
        <strain evidence="18">CIFAMagur01</strain>
        <tissue evidence="18">Testis</tissue>
    </source>
</reference>
<dbReference type="FunFam" id="3.30.1330.40:FF:000012">
    <property type="entry name" value="diphthine--ammonia ligase isoform X1"/>
    <property type="match status" value="1"/>
</dbReference>
<dbReference type="InterPro" id="IPR032174">
    <property type="entry name" value="Aquarius_N"/>
</dbReference>
<dbReference type="Pfam" id="PF21144">
    <property type="entry name" value="Aquarius_N_3rd"/>
    <property type="match status" value="1"/>
</dbReference>
<dbReference type="CDD" id="cd01994">
    <property type="entry name" value="AANH_PF0828-like"/>
    <property type="match status" value="1"/>
</dbReference>
<keyword evidence="6" id="KW-0547">Nucleotide-binding</keyword>
<evidence type="ECO:0000256" key="1">
    <source>
        <dbReference type="ARBA" id="ARBA00005156"/>
    </source>
</evidence>
<evidence type="ECO:0000313" key="19">
    <source>
        <dbReference type="Proteomes" id="UP000727407"/>
    </source>
</evidence>
<protein>
    <recommendedName>
        <fullName evidence="4">Diphthine--ammonia ligase</fullName>
        <ecNumber evidence="3">6.3.1.14</ecNumber>
    </recommendedName>
    <alternativeName>
        <fullName evidence="9">ATP-binding domain-containing protein 4</fullName>
    </alternativeName>
    <alternativeName>
        <fullName evidence="8">Diphthamide synthase</fullName>
    </alternativeName>
    <alternativeName>
        <fullName evidence="10">Diphthamide synthetase</fullName>
    </alternativeName>
    <alternativeName>
        <fullName evidence="11">Protein DPH6 homolog</fullName>
    </alternativeName>
</protein>
<dbReference type="GO" id="GO:0017178">
    <property type="term" value="F:diphthine-ammonia ligase activity"/>
    <property type="evidence" value="ECO:0007669"/>
    <property type="project" value="UniProtKB-EC"/>
</dbReference>
<dbReference type="EC" id="6.3.1.14" evidence="3"/>
<dbReference type="Pfam" id="PF13086">
    <property type="entry name" value="AAA_11"/>
    <property type="match status" value="1"/>
</dbReference>
<evidence type="ECO:0000256" key="2">
    <source>
        <dbReference type="ARBA" id="ARBA00008496"/>
    </source>
</evidence>
<dbReference type="SUPFAM" id="SSF52402">
    <property type="entry name" value="Adenine nucleotide alpha hydrolases-like"/>
    <property type="match status" value="1"/>
</dbReference>
<feature type="domain" description="RNA helicase aquarius insertion" evidence="17">
    <location>
        <begin position="1336"/>
        <end position="1422"/>
    </location>
</feature>
<dbReference type="Gene3D" id="3.40.50.620">
    <property type="entry name" value="HUPs"/>
    <property type="match status" value="1"/>
</dbReference>
<proteinExistence type="inferred from homology"/>
<dbReference type="InterPro" id="IPR014729">
    <property type="entry name" value="Rossmann-like_a/b/a_fold"/>
</dbReference>
<dbReference type="InterPro" id="IPR002761">
    <property type="entry name" value="Diphthami_syn_dom"/>
</dbReference>
<dbReference type="FunFam" id="3.40.50.620:FF:000069">
    <property type="entry name" value="diphthine--ammonia ligase"/>
    <property type="match status" value="1"/>
</dbReference>
<dbReference type="OrthoDB" id="1879at2759"/>
<keyword evidence="19" id="KW-1185">Reference proteome</keyword>
<gene>
    <name evidence="18" type="primary">aqr</name>
    <name evidence="18" type="ORF">DAT39_000570</name>
</gene>
<evidence type="ECO:0000259" key="16">
    <source>
        <dbReference type="Pfam" id="PF21143"/>
    </source>
</evidence>
<dbReference type="InterPro" id="IPR035959">
    <property type="entry name" value="RutC-like_sf"/>
</dbReference>
<evidence type="ECO:0000259" key="14">
    <source>
        <dbReference type="Pfam" id="PF13086"/>
    </source>
</evidence>
<dbReference type="PANTHER" id="PTHR12196:SF2">
    <property type="entry name" value="DIPHTHINE--AMMONIA LIGASE"/>
    <property type="match status" value="1"/>
</dbReference>
<dbReference type="InterPro" id="IPR006175">
    <property type="entry name" value="YjgF/YER057c/UK114"/>
</dbReference>
<dbReference type="FunFam" id="3.30.1330.40:FF:000010">
    <property type="entry name" value="Diphthine--ammonia ligase"/>
    <property type="match status" value="1"/>
</dbReference>
<dbReference type="Proteomes" id="UP000727407">
    <property type="component" value="Unassembled WGS sequence"/>
</dbReference>
<dbReference type="Pfam" id="PF01042">
    <property type="entry name" value="Ribonuc_L-PSP"/>
    <property type="match status" value="2"/>
</dbReference>
<keyword evidence="5" id="KW-0436">Ligase</keyword>
<dbReference type="GO" id="GO:0004386">
    <property type="term" value="F:helicase activity"/>
    <property type="evidence" value="ECO:0007669"/>
    <property type="project" value="InterPro"/>
</dbReference>
<feature type="domain" description="Diphthamide synthase" evidence="13">
    <location>
        <begin position="1"/>
        <end position="226"/>
    </location>
</feature>
<dbReference type="Pfam" id="PF01902">
    <property type="entry name" value="Diphthami_syn_2"/>
    <property type="match status" value="1"/>
</dbReference>